<evidence type="ECO:0000313" key="2">
    <source>
        <dbReference type="Proteomes" id="UP000187209"/>
    </source>
</evidence>
<protein>
    <submittedName>
        <fullName evidence="1">Uncharacterized protein</fullName>
    </submittedName>
</protein>
<proteinExistence type="predicted"/>
<name>A0A1R2CCP5_9CILI</name>
<sequence>MNSGSTQNLSDVKPNKVFYHAPSELELVEKSDKIQIKDKNYEAIEPIYSKEKVIIKEDSLHPEAISFGINTEIDPILLDDFENRINTFKYSKTCIENACSCFISLPDIKKVTQLKKLDLNREYLNMLISKCENFIPIKTLTNQKKINIIDLHILAELISKSNKEIPSKISLENLEKIYSVVEIISERCLNYLENIKKNASIWRETHSIKAFIVIVSGYIYKKLTEILENEHYFYQNGIQELVENPDSFIAL</sequence>
<organism evidence="1 2">
    <name type="scientific">Stentor coeruleus</name>
    <dbReference type="NCBI Taxonomy" id="5963"/>
    <lineage>
        <taxon>Eukaryota</taxon>
        <taxon>Sar</taxon>
        <taxon>Alveolata</taxon>
        <taxon>Ciliophora</taxon>
        <taxon>Postciliodesmatophora</taxon>
        <taxon>Heterotrichea</taxon>
        <taxon>Heterotrichida</taxon>
        <taxon>Stentoridae</taxon>
        <taxon>Stentor</taxon>
    </lineage>
</organism>
<evidence type="ECO:0000313" key="1">
    <source>
        <dbReference type="EMBL" id="OMJ86777.1"/>
    </source>
</evidence>
<keyword evidence="2" id="KW-1185">Reference proteome</keyword>
<comment type="caution">
    <text evidence="1">The sequence shown here is derived from an EMBL/GenBank/DDBJ whole genome shotgun (WGS) entry which is preliminary data.</text>
</comment>
<gene>
    <name evidence="1" type="ORF">SteCoe_11631</name>
</gene>
<dbReference type="EMBL" id="MPUH01000195">
    <property type="protein sequence ID" value="OMJ86777.1"/>
    <property type="molecule type" value="Genomic_DNA"/>
</dbReference>
<reference evidence="1 2" key="1">
    <citation type="submission" date="2016-11" db="EMBL/GenBank/DDBJ databases">
        <title>The macronuclear genome of Stentor coeruleus: a giant cell with tiny introns.</title>
        <authorList>
            <person name="Slabodnick M."/>
            <person name="Ruby J.G."/>
            <person name="Reiff S.B."/>
            <person name="Swart E.C."/>
            <person name="Gosai S."/>
            <person name="Prabakaran S."/>
            <person name="Witkowska E."/>
            <person name="Larue G.E."/>
            <person name="Fisher S."/>
            <person name="Freeman R.M."/>
            <person name="Gunawardena J."/>
            <person name="Chu W."/>
            <person name="Stover N.A."/>
            <person name="Gregory B.D."/>
            <person name="Nowacki M."/>
            <person name="Derisi J."/>
            <person name="Roy S.W."/>
            <person name="Marshall W.F."/>
            <person name="Sood P."/>
        </authorList>
    </citation>
    <scope>NUCLEOTIDE SEQUENCE [LARGE SCALE GENOMIC DNA]</scope>
    <source>
        <strain evidence="1">WM001</strain>
    </source>
</reference>
<dbReference type="Proteomes" id="UP000187209">
    <property type="component" value="Unassembled WGS sequence"/>
</dbReference>
<accession>A0A1R2CCP5</accession>
<dbReference type="AlphaFoldDB" id="A0A1R2CCP5"/>